<evidence type="ECO:0000256" key="2">
    <source>
        <dbReference type="ARBA" id="ARBA00009840"/>
    </source>
</evidence>
<dbReference type="AlphaFoldDB" id="A0A1F6GAY6"/>
<dbReference type="PANTHER" id="PTHR30563:SF0">
    <property type="entry name" value="DNA RECOMBINATION PROTEIN RMUC"/>
    <property type="match status" value="1"/>
</dbReference>
<feature type="transmembrane region" description="Helical" evidence="6">
    <location>
        <begin position="6"/>
        <end position="25"/>
    </location>
</feature>
<keyword evidence="3 5" id="KW-0175">Coiled coil</keyword>
<dbReference type="STRING" id="1817772.A2527_08920"/>
<evidence type="ECO:0000256" key="4">
    <source>
        <dbReference type="ARBA" id="ARBA00023172"/>
    </source>
</evidence>
<sequence>MNEAYLIALILGTAAVALLIWALTLKGKNDQAQSRLDDRQKELDQIKAELAETKLQEAETAEENIGFRTSRAQLDEKLLAAQEKLNLLVEGKAEELKRQEERFELLANRILEEKGKKLSVTHQEELKGMIGPLKEQINQFKAKVEEVYVTEGKERASLLAQVVNLQNLNQQLSQDTHNLTKALKNDSKTQGRLGEVILGRVLEESGLRLGHEYELEKNYSTVDGNLRPDAVVHLNQERDLVIDAKCSLTAYEAYYNAEAEDEKQSHLKEHAASVKRHIKLLSEKNYEQIEEIKTLDFVLMFVPIEPALFAALEQDQTLFKTGFDARVLLVSPSTLFIVLKMVESLWRQEYQSQNTQKITKQAESMLSKFVLFTEAMEDVGIHLTRAQKAHGEAVGRLSEGKDNLVGQAKKLQQLGVNSKKALPESGDDEA</sequence>
<evidence type="ECO:0000256" key="6">
    <source>
        <dbReference type="SAM" id="Phobius"/>
    </source>
</evidence>
<keyword evidence="6" id="KW-0472">Membrane</keyword>
<comment type="similarity">
    <text evidence="2">Belongs to the RmuC family.</text>
</comment>
<comment type="caution">
    <text evidence="7">The sequence shown here is derived from an EMBL/GenBank/DDBJ whole genome shotgun (WGS) entry which is preliminary data.</text>
</comment>
<feature type="coiled-coil region" evidence="5">
    <location>
        <begin position="29"/>
        <end position="116"/>
    </location>
</feature>
<organism evidence="7 8">
    <name type="scientific">Candidatus Lambdaproteobacteria bacterium RIFOXYD2_FULL_50_16</name>
    <dbReference type="NCBI Taxonomy" id="1817772"/>
    <lineage>
        <taxon>Bacteria</taxon>
        <taxon>Pseudomonadati</taxon>
        <taxon>Pseudomonadota</taxon>
        <taxon>Candidatus Lambdaproteobacteria</taxon>
    </lineage>
</organism>
<reference evidence="7 8" key="1">
    <citation type="journal article" date="2016" name="Nat. Commun.">
        <title>Thousands of microbial genomes shed light on interconnected biogeochemical processes in an aquifer system.</title>
        <authorList>
            <person name="Anantharaman K."/>
            <person name="Brown C.T."/>
            <person name="Hug L.A."/>
            <person name="Sharon I."/>
            <person name="Castelle C.J."/>
            <person name="Probst A.J."/>
            <person name="Thomas B.C."/>
            <person name="Singh A."/>
            <person name="Wilkins M.J."/>
            <person name="Karaoz U."/>
            <person name="Brodie E.L."/>
            <person name="Williams K.H."/>
            <person name="Hubbard S.S."/>
            <person name="Banfield J.F."/>
        </authorList>
    </citation>
    <scope>NUCLEOTIDE SEQUENCE [LARGE SCALE GENOMIC DNA]</scope>
</reference>
<evidence type="ECO:0000256" key="5">
    <source>
        <dbReference type="SAM" id="Coils"/>
    </source>
</evidence>
<comment type="function">
    <text evidence="1">Involved in DNA recombination.</text>
</comment>
<keyword evidence="6" id="KW-0812">Transmembrane</keyword>
<dbReference type="Proteomes" id="UP000178449">
    <property type="component" value="Unassembled WGS sequence"/>
</dbReference>
<evidence type="ECO:0008006" key="9">
    <source>
        <dbReference type="Google" id="ProtNLM"/>
    </source>
</evidence>
<evidence type="ECO:0000313" key="8">
    <source>
        <dbReference type="Proteomes" id="UP000178449"/>
    </source>
</evidence>
<dbReference type="EMBL" id="MFNE01000026">
    <property type="protein sequence ID" value="OGG95281.1"/>
    <property type="molecule type" value="Genomic_DNA"/>
</dbReference>
<protein>
    <recommendedName>
        <fullName evidence="9">Recombinase RmuC</fullName>
    </recommendedName>
</protein>
<gene>
    <name evidence="7" type="ORF">A2527_08920</name>
</gene>
<dbReference type="Pfam" id="PF02646">
    <property type="entry name" value="RmuC"/>
    <property type="match status" value="1"/>
</dbReference>
<dbReference type="InterPro" id="IPR003798">
    <property type="entry name" value="DNA_recombination_RmuC"/>
</dbReference>
<dbReference type="GO" id="GO:0006310">
    <property type="term" value="P:DNA recombination"/>
    <property type="evidence" value="ECO:0007669"/>
    <property type="project" value="UniProtKB-KW"/>
</dbReference>
<accession>A0A1F6GAY6</accession>
<keyword evidence="4" id="KW-0233">DNA recombination</keyword>
<keyword evidence="6" id="KW-1133">Transmembrane helix</keyword>
<evidence type="ECO:0000256" key="1">
    <source>
        <dbReference type="ARBA" id="ARBA00003416"/>
    </source>
</evidence>
<name>A0A1F6GAY6_9PROT</name>
<evidence type="ECO:0000256" key="3">
    <source>
        <dbReference type="ARBA" id="ARBA00023054"/>
    </source>
</evidence>
<dbReference type="PANTHER" id="PTHR30563">
    <property type="entry name" value="DNA RECOMBINATION PROTEIN RMUC"/>
    <property type="match status" value="1"/>
</dbReference>
<evidence type="ECO:0000313" key="7">
    <source>
        <dbReference type="EMBL" id="OGG95281.1"/>
    </source>
</evidence>
<feature type="coiled-coil region" evidence="5">
    <location>
        <begin position="155"/>
        <end position="185"/>
    </location>
</feature>
<proteinExistence type="inferred from homology"/>